<feature type="chain" id="PRO_5045756855" evidence="1">
    <location>
        <begin position="26"/>
        <end position="373"/>
    </location>
</feature>
<evidence type="ECO:0000256" key="1">
    <source>
        <dbReference type="SAM" id="SignalP"/>
    </source>
</evidence>
<accession>A0ABQ6B846</accession>
<protein>
    <submittedName>
        <fullName evidence="3">Dienelactone hydrolase</fullName>
    </submittedName>
</protein>
<dbReference type="Gene3D" id="3.40.50.1820">
    <property type="entry name" value="alpha/beta hydrolase"/>
    <property type="match status" value="1"/>
</dbReference>
<dbReference type="GO" id="GO:0016787">
    <property type="term" value="F:hydrolase activity"/>
    <property type="evidence" value="ECO:0007669"/>
    <property type="project" value="UniProtKB-KW"/>
</dbReference>
<feature type="domain" description="Serine aminopeptidase S33" evidence="2">
    <location>
        <begin position="77"/>
        <end position="182"/>
    </location>
</feature>
<sequence>MDLARRLVPVLCLLAIAGVATHANAAEFYTEDLRIPMAAAGPQGLEAFLVRPAASKRYPLALLSHGTPRDFDDRATMSAHKYYAIALEFARRGFAALIVLRRGYGTSPGDRVDSLGPCARAAYLPATAVAVADLRAAVDAMARRSDVTTAGMIAVGHSAGGLATVALSAQAPPGLVAAINFAGGRGSSSDNFVCNADDLVQAFATFGKTSRVPMLWVYAANDLFFAPVLAHRFYDAFRSGGGNAKFIDAPAYGDDGHYLYSTVTRPLWTPLVDAFLRERGLGSRETSSPPDPLPAPGRLSGSGKDEFSRYLASINPHKAFAVASKGAFGWRSGRATTDDAQRDALAACGKWATDCSLYAVDDHLAGSQAASAR</sequence>
<evidence type="ECO:0000313" key="4">
    <source>
        <dbReference type="Proteomes" id="UP001156905"/>
    </source>
</evidence>
<dbReference type="PANTHER" id="PTHR22946">
    <property type="entry name" value="DIENELACTONE HYDROLASE DOMAIN-CONTAINING PROTEIN-RELATED"/>
    <property type="match status" value="1"/>
</dbReference>
<keyword evidence="4" id="KW-1185">Reference proteome</keyword>
<dbReference type="Pfam" id="PF12146">
    <property type="entry name" value="Hydrolase_4"/>
    <property type="match status" value="1"/>
</dbReference>
<feature type="signal peptide" evidence="1">
    <location>
        <begin position="1"/>
        <end position="25"/>
    </location>
</feature>
<comment type="caution">
    <text evidence="3">The sequence shown here is derived from an EMBL/GenBank/DDBJ whole genome shotgun (WGS) entry which is preliminary data.</text>
</comment>
<name>A0ABQ6B846_9BRAD</name>
<dbReference type="EMBL" id="BSOW01000021">
    <property type="protein sequence ID" value="GLR88851.1"/>
    <property type="molecule type" value="Genomic_DNA"/>
</dbReference>
<dbReference type="InterPro" id="IPR050261">
    <property type="entry name" value="FrsA_esterase"/>
</dbReference>
<dbReference type="InterPro" id="IPR029058">
    <property type="entry name" value="AB_hydrolase_fold"/>
</dbReference>
<organism evidence="3 4">
    <name type="scientific">Bradyrhizobium iriomotense</name>
    <dbReference type="NCBI Taxonomy" id="441950"/>
    <lineage>
        <taxon>Bacteria</taxon>
        <taxon>Pseudomonadati</taxon>
        <taxon>Pseudomonadota</taxon>
        <taxon>Alphaproteobacteria</taxon>
        <taxon>Hyphomicrobiales</taxon>
        <taxon>Nitrobacteraceae</taxon>
        <taxon>Bradyrhizobium</taxon>
    </lineage>
</organism>
<evidence type="ECO:0000259" key="2">
    <source>
        <dbReference type="Pfam" id="PF12146"/>
    </source>
</evidence>
<dbReference type="SUPFAM" id="SSF53474">
    <property type="entry name" value="alpha/beta-Hydrolases"/>
    <property type="match status" value="1"/>
</dbReference>
<dbReference type="InterPro" id="IPR022742">
    <property type="entry name" value="Hydrolase_4"/>
</dbReference>
<keyword evidence="1" id="KW-0732">Signal</keyword>
<dbReference type="Proteomes" id="UP001156905">
    <property type="component" value="Unassembled WGS sequence"/>
</dbReference>
<gene>
    <name evidence="3" type="ORF">GCM10007857_55640</name>
</gene>
<proteinExistence type="predicted"/>
<reference evidence="4" key="1">
    <citation type="journal article" date="2019" name="Int. J. Syst. Evol. Microbiol.">
        <title>The Global Catalogue of Microorganisms (GCM) 10K type strain sequencing project: providing services to taxonomists for standard genome sequencing and annotation.</title>
        <authorList>
            <consortium name="The Broad Institute Genomics Platform"/>
            <consortium name="The Broad Institute Genome Sequencing Center for Infectious Disease"/>
            <person name="Wu L."/>
            <person name="Ma J."/>
        </authorList>
    </citation>
    <scope>NUCLEOTIDE SEQUENCE [LARGE SCALE GENOMIC DNA]</scope>
    <source>
        <strain evidence="4">NBRC 102520</strain>
    </source>
</reference>
<evidence type="ECO:0000313" key="3">
    <source>
        <dbReference type="EMBL" id="GLR88851.1"/>
    </source>
</evidence>
<dbReference type="RefSeq" id="WP_284270668.1">
    <property type="nucleotide sequence ID" value="NZ_BSOW01000021.1"/>
</dbReference>
<keyword evidence="3" id="KW-0378">Hydrolase</keyword>